<dbReference type="GeneID" id="17294798"/>
<dbReference type="Gene3D" id="3.40.525.10">
    <property type="entry name" value="CRAL-TRIO lipid binding domain"/>
    <property type="match status" value="1"/>
</dbReference>
<protein>
    <recommendedName>
        <fullName evidence="2">CRAL-TRIO domain-containing protein</fullName>
    </recommendedName>
</protein>
<accession>L1INY6</accession>
<proteinExistence type="predicted"/>
<feature type="compositionally biased region" description="Acidic residues" evidence="1">
    <location>
        <begin position="625"/>
        <end position="634"/>
    </location>
</feature>
<name>L1INY6_GUITC</name>
<dbReference type="Proteomes" id="UP000011087">
    <property type="component" value="Unassembled WGS sequence"/>
</dbReference>
<dbReference type="EMBL" id="JH993052">
    <property type="protein sequence ID" value="EKX38001.1"/>
    <property type="molecule type" value="Genomic_DNA"/>
</dbReference>
<dbReference type="PANTHER" id="PTHR45824:SF29">
    <property type="entry name" value="GH16843P"/>
    <property type="match status" value="1"/>
</dbReference>
<dbReference type="InterPro" id="IPR036273">
    <property type="entry name" value="CRAL/TRIO_N_dom_sf"/>
</dbReference>
<evidence type="ECO:0000313" key="4">
    <source>
        <dbReference type="EnsemblProtists" id="EKX38001"/>
    </source>
</evidence>
<dbReference type="SMART" id="SM00516">
    <property type="entry name" value="SEC14"/>
    <property type="match status" value="1"/>
</dbReference>
<dbReference type="SUPFAM" id="SSF46938">
    <property type="entry name" value="CRAL/TRIO N-terminal domain"/>
    <property type="match status" value="1"/>
</dbReference>
<reference evidence="5" key="2">
    <citation type="submission" date="2012-11" db="EMBL/GenBank/DDBJ databases">
        <authorList>
            <person name="Kuo A."/>
            <person name="Curtis B.A."/>
            <person name="Tanifuji G."/>
            <person name="Burki F."/>
            <person name="Gruber A."/>
            <person name="Irimia M."/>
            <person name="Maruyama S."/>
            <person name="Arias M.C."/>
            <person name="Ball S.G."/>
            <person name="Gile G.H."/>
            <person name="Hirakawa Y."/>
            <person name="Hopkins J.F."/>
            <person name="Rensing S.A."/>
            <person name="Schmutz J."/>
            <person name="Symeonidi A."/>
            <person name="Elias M."/>
            <person name="Eveleigh R.J."/>
            <person name="Herman E.K."/>
            <person name="Klute M.J."/>
            <person name="Nakayama T."/>
            <person name="Obornik M."/>
            <person name="Reyes-Prieto A."/>
            <person name="Armbrust E.V."/>
            <person name="Aves S.J."/>
            <person name="Beiko R.G."/>
            <person name="Coutinho P."/>
            <person name="Dacks J.B."/>
            <person name="Durnford D.G."/>
            <person name="Fast N.M."/>
            <person name="Green B.R."/>
            <person name="Grisdale C."/>
            <person name="Hempe F."/>
            <person name="Henrissat B."/>
            <person name="Hoppner M.P."/>
            <person name="Ishida K.-I."/>
            <person name="Kim E."/>
            <person name="Koreny L."/>
            <person name="Kroth P.G."/>
            <person name="Liu Y."/>
            <person name="Malik S.-B."/>
            <person name="Maier U.G."/>
            <person name="McRose D."/>
            <person name="Mock T."/>
            <person name="Neilson J.A."/>
            <person name="Onodera N.T."/>
            <person name="Poole A.M."/>
            <person name="Pritham E.J."/>
            <person name="Richards T.A."/>
            <person name="Rocap G."/>
            <person name="Roy S.W."/>
            <person name="Sarai C."/>
            <person name="Schaack S."/>
            <person name="Shirato S."/>
            <person name="Slamovits C.H."/>
            <person name="Spencer D.F."/>
            <person name="Suzuki S."/>
            <person name="Worden A.Z."/>
            <person name="Zauner S."/>
            <person name="Barry K."/>
            <person name="Bell C."/>
            <person name="Bharti A.K."/>
            <person name="Crow J.A."/>
            <person name="Grimwood J."/>
            <person name="Kramer R."/>
            <person name="Lindquist E."/>
            <person name="Lucas S."/>
            <person name="Salamov A."/>
            <person name="McFadden G.I."/>
            <person name="Lane C.E."/>
            <person name="Keeling P.J."/>
            <person name="Gray M.W."/>
            <person name="Grigoriev I.V."/>
            <person name="Archibald J.M."/>
        </authorList>
    </citation>
    <scope>NUCLEOTIDE SEQUENCE</scope>
    <source>
        <strain evidence="5">CCMP2712</strain>
    </source>
</reference>
<feature type="compositionally biased region" description="Basic and acidic residues" evidence="1">
    <location>
        <begin position="635"/>
        <end position="644"/>
    </location>
</feature>
<dbReference type="OrthoDB" id="75724at2759"/>
<evidence type="ECO:0000256" key="1">
    <source>
        <dbReference type="SAM" id="MobiDB-lite"/>
    </source>
</evidence>
<organism evidence="3">
    <name type="scientific">Guillardia theta (strain CCMP2712)</name>
    <name type="common">Cryptophyte</name>
    <dbReference type="NCBI Taxonomy" id="905079"/>
    <lineage>
        <taxon>Eukaryota</taxon>
        <taxon>Cryptophyceae</taxon>
        <taxon>Pyrenomonadales</taxon>
        <taxon>Geminigeraceae</taxon>
        <taxon>Guillardia</taxon>
    </lineage>
</organism>
<sequence length="731" mass="82983">MSCTLPDSEVSASHPDDIIGGFADIMTHGVENNEDGDGFVLASCPYCKRICKHMLEQKNEIRKDRFVCGGCNKNTCKCVKFTDCKGMAKSNFLWDEALCRGCNMAVERYSNGEIGLEDLVREMSAENSHSPAPKKPYRHNVNPDALSMLAYVFLPPFDDSSAENQSEAERAEVVDECSFHFALAQEKVREDGELNVFHEANMRYLLDQRSKRAIVRLGATNIVTQGSDEQQREYVECELTESLRKSLKASEAVEKIPEVVDAAVRDAVNRGKAETWEIMREALLTWPGPERRDVDKYREMICHKTFLNRWLKGSSNDPVWAMKRILTHLKWRQEYKVDTIMEEDWSEYDKRGEMYPCGLDKDGRPTWTWHTQRHGRTINSVPPNSSPEMGARYLICTLERTWAMNPSADRMNVICNCQNLTFSNYEHAMCLICLEILGEQYPDNMQYCFMFPAGWIMQAIMAIGRPMMSDETYHKHKILSSDKYRDCLAEHYDRDQLEEDFGGTLDPASSLRRRWLLEDPARLQEWLAEEDAAHQSFAPSEKACDLQRQVLPHDKKDLAGSSRAAPAPCSEPFGHCRDLWSHGRARTLEQGEEPEGLRESGWQEETEAAHERRLNSESSHREVEDASSDDLPEPGDDHGSPRDDEIACVEGEAAQPEAEQRIFKLGQQPGEAEGTACNPASPVLTRKLVFSTMGGWKFVSCCASVAVQSGACVGRSVAKVLRSTWDWLKRK</sequence>
<dbReference type="Pfam" id="PF00650">
    <property type="entry name" value="CRAL_TRIO"/>
    <property type="match status" value="1"/>
</dbReference>
<reference evidence="4" key="3">
    <citation type="submission" date="2015-06" db="UniProtKB">
        <authorList>
            <consortium name="EnsemblProtists"/>
        </authorList>
    </citation>
    <scope>IDENTIFICATION</scope>
</reference>
<reference evidence="3 5" key="1">
    <citation type="journal article" date="2012" name="Nature">
        <title>Algal genomes reveal evolutionary mosaicism and the fate of nucleomorphs.</title>
        <authorList>
            <consortium name="DOE Joint Genome Institute"/>
            <person name="Curtis B.A."/>
            <person name="Tanifuji G."/>
            <person name="Burki F."/>
            <person name="Gruber A."/>
            <person name="Irimia M."/>
            <person name="Maruyama S."/>
            <person name="Arias M.C."/>
            <person name="Ball S.G."/>
            <person name="Gile G.H."/>
            <person name="Hirakawa Y."/>
            <person name="Hopkins J.F."/>
            <person name="Kuo A."/>
            <person name="Rensing S.A."/>
            <person name="Schmutz J."/>
            <person name="Symeonidi A."/>
            <person name="Elias M."/>
            <person name="Eveleigh R.J."/>
            <person name="Herman E.K."/>
            <person name="Klute M.J."/>
            <person name="Nakayama T."/>
            <person name="Obornik M."/>
            <person name="Reyes-Prieto A."/>
            <person name="Armbrust E.V."/>
            <person name="Aves S.J."/>
            <person name="Beiko R.G."/>
            <person name="Coutinho P."/>
            <person name="Dacks J.B."/>
            <person name="Durnford D.G."/>
            <person name="Fast N.M."/>
            <person name="Green B.R."/>
            <person name="Grisdale C.J."/>
            <person name="Hempel F."/>
            <person name="Henrissat B."/>
            <person name="Hoppner M.P."/>
            <person name="Ishida K."/>
            <person name="Kim E."/>
            <person name="Koreny L."/>
            <person name="Kroth P.G."/>
            <person name="Liu Y."/>
            <person name="Malik S.B."/>
            <person name="Maier U.G."/>
            <person name="McRose D."/>
            <person name="Mock T."/>
            <person name="Neilson J.A."/>
            <person name="Onodera N.T."/>
            <person name="Poole A.M."/>
            <person name="Pritham E.J."/>
            <person name="Richards T.A."/>
            <person name="Rocap G."/>
            <person name="Roy S.W."/>
            <person name="Sarai C."/>
            <person name="Schaack S."/>
            <person name="Shirato S."/>
            <person name="Slamovits C.H."/>
            <person name="Spencer D.F."/>
            <person name="Suzuki S."/>
            <person name="Worden A.Z."/>
            <person name="Zauner S."/>
            <person name="Barry K."/>
            <person name="Bell C."/>
            <person name="Bharti A.K."/>
            <person name="Crow J.A."/>
            <person name="Grimwood J."/>
            <person name="Kramer R."/>
            <person name="Lindquist E."/>
            <person name="Lucas S."/>
            <person name="Salamov A."/>
            <person name="McFadden G.I."/>
            <person name="Lane C.E."/>
            <person name="Keeling P.J."/>
            <person name="Gray M.W."/>
            <person name="Grigoriev I.V."/>
            <person name="Archibald J.M."/>
        </authorList>
    </citation>
    <scope>NUCLEOTIDE SEQUENCE</scope>
    <source>
        <strain evidence="3 5">CCMP2712</strain>
    </source>
</reference>
<dbReference type="eggNOG" id="KOG1471">
    <property type="taxonomic scope" value="Eukaryota"/>
</dbReference>
<dbReference type="EnsemblProtists" id="EKX38001">
    <property type="protein sequence ID" value="EKX38001"/>
    <property type="gene ID" value="GUITHDRAFT_115761"/>
</dbReference>
<dbReference type="KEGG" id="gtt:GUITHDRAFT_115761"/>
<dbReference type="InterPro" id="IPR001251">
    <property type="entry name" value="CRAL-TRIO_dom"/>
</dbReference>
<dbReference type="STRING" id="905079.L1INY6"/>
<evidence type="ECO:0000313" key="3">
    <source>
        <dbReference type="EMBL" id="EKX38001.1"/>
    </source>
</evidence>
<dbReference type="HOGENOM" id="CLU_379233_0_0_1"/>
<dbReference type="PaxDb" id="55529-EKX38001"/>
<evidence type="ECO:0000313" key="5">
    <source>
        <dbReference type="Proteomes" id="UP000011087"/>
    </source>
</evidence>
<keyword evidence="5" id="KW-1185">Reference proteome</keyword>
<dbReference type="CDD" id="cd00170">
    <property type="entry name" value="SEC14"/>
    <property type="match status" value="1"/>
</dbReference>
<dbReference type="PANTHER" id="PTHR45824">
    <property type="entry name" value="GH16843P"/>
    <property type="match status" value="1"/>
</dbReference>
<dbReference type="InterPro" id="IPR052578">
    <property type="entry name" value="PI_Transfer_CRAL-TRIO"/>
</dbReference>
<evidence type="ECO:0000259" key="2">
    <source>
        <dbReference type="PROSITE" id="PS50191"/>
    </source>
</evidence>
<feature type="region of interest" description="Disordered" evidence="1">
    <location>
        <begin position="556"/>
        <end position="575"/>
    </location>
</feature>
<feature type="domain" description="CRAL-TRIO" evidence="2">
    <location>
        <begin position="358"/>
        <end position="509"/>
    </location>
</feature>
<dbReference type="RefSeq" id="XP_005824981.1">
    <property type="nucleotide sequence ID" value="XM_005824924.1"/>
</dbReference>
<dbReference type="PROSITE" id="PS50191">
    <property type="entry name" value="CRAL_TRIO"/>
    <property type="match status" value="1"/>
</dbReference>
<dbReference type="AlphaFoldDB" id="L1INY6"/>
<feature type="compositionally biased region" description="Basic and acidic residues" evidence="1">
    <location>
        <begin position="607"/>
        <end position="624"/>
    </location>
</feature>
<feature type="region of interest" description="Disordered" evidence="1">
    <location>
        <begin position="587"/>
        <end position="644"/>
    </location>
</feature>
<dbReference type="InterPro" id="IPR036865">
    <property type="entry name" value="CRAL-TRIO_dom_sf"/>
</dbReference>
<dbReference type="SUPFAM" id="SSF52087">
    <property type="entry name" value="CRAL/TRIO domain"/>
    <property type="match status" value="1"/>
</dbReference>
<gene>
    <name evidence="3" type="ORF">GUITHDRAFT_115761</name>
</gene>
<dbReference type="GO" id="GO:0008526">
    <property type="term" value="F:phosphatidylinositol transfer activity"/>
    <property type="evidence" value="ECO:0007669"/>
    <property type="project" value="TreeGrafter"/>
</dbReference>